<dbReference type="SMART" id="SM00569">
    <property type="entry name" value="L27"/>
    <property type="match status" value="1"/>
</dbReference>
<evidence type="ECO:0000313" key="3">
    <source>
        <dbReference type="Ensembl" id="ENSSMRP00000012016.1"/>
    </source>
</evidence>
<keyword evidence="4" id="KW-1185">Reference proteome</keyword>
<dbReference type="AlphaFoldDB" id="A0A8D0C067"/>
<accession>A0A8D0C067</accession>
<sequence>MPVKKKDTDRALALLEDYCKKLKKPEEQQLKKAIKKVMGIFKSSLFQALLDIQEFYEVTLLNSQKTCQQKIEEANQVAEKWEKTSQSPVTDNESQPQSQELAASSEPDKWAASEDQDKGNQPLENHSADKTAKQNHPRCPAHKCPVESPGWMPIQHSTVSLCFFLSGCHRWS</sequence>
<dbReference type="Pfam" id="PF09058">
    <property type="entry name" value="L27_1"/>
    <property type="match status" value="1"/>
</dbReference>
<proteinExistence type="predicted"/>
<evidence type="ECO:0000256" key="1">
    <source>
        <dbReference type="SAM" id="MobiDB-lite"/>
    </source>
</evidence>
<feature type="compositionally biased region" description="Basic and acidic residues" evidence="1">
    <location>
        <begin position="106"/>
        <end position="118"/>
    </location>
</feature>
<dbReference type="SUPFAM" id="SSF101288">
    <property type="entry name" value="L27 domain"/>
    <property type="match status" value="1"/>
</dbReference>
<dbReference type="Ensembl" id="ENSSMRT00000014002.1">
    <property type="protein sequence ID" value="ENSSMRP00000012016.1"/>
    <property type="gene ID" value="ENSSMRG00000009413.1"/>
</dbReference>
<feature type="region of interest" description="Disordered" evidence="1">
    <location>
        <begin position="76"/>
        <end position="142"/>
    </location>
</feature>
<protein>
    <recommendedName>
        <fullName evidence="2">L27 domain-containing protein</fullName>
    </recommendedName>
</protein>
<feature type="domain" description="L27" evidence="2">
    <location>
        <begin position="4"/>
        <end position="64"/>
    </location>
</feature>
<organism evidence="3 4">
    <name type="scientific">Salvator merianae</name>
    <name type="common">Argentine black and white tegu</name>
    <name type="synonym">Tupinambis merianae</name>
    <dbReference type="NCBI Taxonomy" id="96440"/>
    <lineage>
        <taxon>Eukaryota</taxon>
        <taxon>Metazoa</taxon>
        <taxon>Chordata</taxon>
        <taxon>Craniata</taxon>
        <taxon>Vertebrata</taxon>
        <taxon>Euteleostomi</taxon>
        <taxon>Lepidosauria</taxon>
        <taxon>Squamata</taxon>
        <taxon>Bifurcata</taxon>
        <taxon>Unidentata</taxon>
        <taxon>Episquamata</taxon>
        <taxon>Laterata</taxon>
        <taxon>Teiioidea</taxon>
        <taxon>Teiidae</taxon>
        <taxon>Salvator</taxon>
    </lineage>
</organism>
<reference evidence="3" key="2">
    <citation type="submission" date="2025-09" db="UniProtKB">
        <authorList>
            <consortium name="Ensembl"/>
        </authorList>
    </citation>
    <scope>IDENTIFICATION</scope>
</reference>
<reference evidence="3" key="1">
    <citation type="submission" date="2025-08" db="UniProtKB">
        <authorList>
            <consortium name="Ensembl"/>
        </authorList>
    </citation>
    <scope>IDENTIFICATION</scope>
</reference>
<name>A0A8D0C067_SALMN</name>
<dbReference type="GeneTree" id="ENSGT00940000155156"/>
<dbReference type="InterPro" id="IPR004172">
    <property type="entry name" value="L27_dom"/>
</dbReference>
<dbReference type="Proteomes" id="UP000694421">
    <property type="component" value="Unplaced"/>
</dbReference>
<dbReference type="PROSITE" id="PS51022">
    <property type="entry name" value="L27"/>
    <property type="match status" value="1"/>
</dbReference>
<dbReference type="Gene3D" id="1.10.287.470">
    <property type="entry name" value="Helix hairpin bin"/>
    <property type="match status" value="1"/>
</dbReference>
<dbReference type="InterPro" id="IPR036892">
    <property type="entry name" value="L27_dom_sf"/>
</dbReference>
<evidence type="ECO:0000259" key="2">
    <source>
        <dbReference type="PROSITE" id="PS51022"/>
    </source>
</evidence>
<dbReference type="InterPro" id="IPR015143">
    <property type="entry name" value="L27_1"/>
</dbReference>
<feature type="compositionally biased region" description="Polar residues" evidence="1">
    <location>
        <begin position="84"/>
        <end position="102"/>
    </location>
</feature>
<dbReference type="OMA" id="ARCTIHL"/>
<evidence type="ECO:0000313" key="4">
    <source>
        <dbReference type="Proteomes" id="UP000694421"/>
    </source>
</evidence>